<feature type="region of interest" description="Disordered" evidence="1">
    <location>
        <begin position="1"/>
        <end position="31"/>
    </location>
</feature>
<feature type="compositionally biased region" description="Pro residues" evidence="1">
    <location>
        <begin position="10"/>
        <end position="22"/>
    </location>
</feature>
<name>A0A0A9FRM7_ARUDO</name>
<reference evidence="2" key="2">
    <citation type="journal article" date="2015" name="Data Brief">
        <title>Shoot transcriptome of the giant reed, Arundo donax.</title>
        <authorList>
            <person name="Barrero R.A."/>
            <person name="Guerrero F.D."/>
            <person name="Moolhuijzen P."/>
            <person name="Goolsby J.A."/>
            <person name="Tidwell J."/>
            <person name="Bellgard S.E."/>
            <person name="Bellgard M.I."/>
        </authorList>
    </citation>
    <scope>NUCLEOTIDE SEQUENCE</scope>
    <source>
        <tissue evidence="2">Shoot tissue taken approximately 20 cm above the soil surface</tissue>
    </source>
</reference>
<accession>A0A0A9FRM7</accession>
<dbReference type="EMBL" id="GBRH01184925">
    <property type="protein sequence ID" value="JAE12971.1"/>
    <property type="molecule type" value="Transcribed_RNA"/>
</dbReference>
<organism evidence="2">
    <name type="scientific">Arundo donax</name>
    <name type="common">Giant reed</name>
    <name type="synonym">Donax arundinaceus</name>
    <dbReference type="NCBI Taxonomy" id="35708"/>
    <lineage>
        <taxon>Eukaryota</taxon>
        <taxon>Viridiplantae</taxon>
        <taxon>Streptophyta</taxon>
        <taxon>Embryophyta</taxon>
        <taxon>Tracheophyta</taxon>
        <taxon>Spermatophyta</taxon>
        <taxon>Magnoliopsida</taxon>
        <taxon>Liliopsida</taxon>
        <taxon>Poales</taxon>
        <taxon>Poaceae</taxon>
        <taxon>PACMAD clade</taxon>
        <taxon>Arundinoideae</taxon>
        <taxon>Arundineae</taxon>
        <taxon>Arundo</taxon>
    </lineage>
</organism>
<reference evidence="2" key="1">
    <citation type="submission" date="2014-09" db="EMBL/GenBank/DDBJ databases">
        <authorList>
            <person name="Magalhaes I.L.F."/>
            <person name="Oliveira U."/>
            <person name="Santos F.R."/>
            <person name="Vidigal T.H.D.A."/>
            <person name="Brescovit A.D."/>
            <person name="Santos A.J."/>
        </authorList>
    </citation>
    <scope>NUCLEOTIDE SEQUENCE</scope>
    <source>
        <tissue evidence="2">Shoot tissue taken approximately 20 cm above the soil surface</tissue>
    </source>
</reference>
<protein>
    <submittedName>
        <fullName evidence="2">Uncharacterized protein</fullName>
    </submittedName>
</protein>
<evidence type="ECO:0000313" key="2">
    <source>
        <dbReference type="EMBL" id="JAE12971.1"/>
    </source>
</evidence>
<proteinExistence type="predicted"/>
<sequence length="46" mass="5236">MWSFLRKFFMPPPQPPPPPKPRSPSQLSPRPLLPALVVGGWIRHGH</sequence>
<dbReference type="AlphaFoldDB" id="A0A0A9FRM7"/>
<evidence type="ECO:0000256" key="1">
    <source>
        <dbReference type="SAM" id="MobiDB-lite"/>
    </source>
</evidence>